<keyword evidence="2" id="KW-0812">Transmembrane</keyword>
<dbReference type="PANTHER" id="PTHR36851:SF1">
    <property type="entry name" value="GLYCO_TRANS_2-LIKE DOMAIN-CONTAINING PROTEIN"/>
    <property type="match status" value="1"/>
</dbReference>
<comment type="caution">
    <text evidence="4">The sequence shown here is derived from an EMBL/GenBank/DDBJ whole genome shotgun (WGS) entry which is preliminary data.</text>
</comment>
<feature type="compositionally biased region" description="Polar residues" evidence="1">
    <location>
        <begin position="63"/>
        <end position="75"/>
    </location>
</feature>
<gene>
    <name evidence="4" type="ORF">SmJEL517_g01493</name>
</gene>
<feature type="transmembrane region" description="Helical" evidence="2">
    <location>
        <begin position="212"/>
        <end position="229"/>
    </location>
</feature>
<evidence type="ECO:0000256" key="2">
    <source>
        <dbReference type="SAM" id="Phobius"/>
    </source>
</evidence>
<evidence type="ECO:0000313" key="5">
    <source>
        <dbReference type="Proteomes" id="UP000319731"/>
    </source>
</evidence>
<keyword evidence="2" id="KW-1133">Transmembrane helix</keyword>
<dbReference type="OrthoDB" id="5819478at2759"/>
<feature type="transmembrane region" description="Helical" evidence="2">
    <location>
        <begin position="576"/>
        <end position="595"/>
    </location>
</feature>
<dbReference type="GeneID" id="42002718"/>
<name>A0A507CDS6_9FUNG</name>
<accession>A0A507CDS6</accession>
<evidence type="ECO:0000259" key="3">
    <source>
        <dbReference type="Pfam" id="PF13632"/>
    </source>
</evidence>
<dbReference type="STRING" id="1806994.A0A507CDS6"/>
<feature type="region of interest" description="Disordered" evidence="1">
    <location>
        <begin position="51"/>
        <end position="75"/>
    </location>
</feature>
<feature type="region of interest" description="Disordered" evidence="1">
    <location>
        <begin position="17"/>
        <end position="36"/>
    </location>
</feature>
<dbReference type="InterPro" id="IPR001173">
    <property type="entry name" value="Glyco_trans_2-like"/>
</dbReference>
<keyword evidence="2" id="KW-0472">Membrane</keyword>
<proteinExistence type="predicted"/>
<dbReference type="Proteomes" id="UP000319731">
    <property type="component" value="Unassembled WGS sequence"/>
</dbReference>
<feature type="transmembrane region" description="Helical" evidence="2">
    <location>
        <begin position="602"/>
        <end position="626"/>
    </location>
</feature>
<dbReference type="Gene3D" id="3.90.550.10">
    <property type="entry name" value="Spore Coat Polysaccharide Biosynthesis Protein SpsA, Chain A"/>
    <property type="match status" value="1"/>
</dbReference>
<keyword evidence="5" id="KW-1185">Reference proteome</keyword>
<dbReference type="PANTHER" id="PTHR36851">
    <property type="entry name" value="UNNAMED PRODUCT"/>
    <property type="match status" value="1"/>
</dbReference>
<organism evidence="4 5">
    <name type="scientific">Synchytrium microbalum</name>
    <dbReference type="NCBI Taxonomy" id="1806994"/>
    <lineage>
        <taxon>Eukaryota</taxon>
        <taxon>Fungi</taxon>
        <taxon>Fungi incertae sedis</taxon>
        <taxon>Chytridiomycota</taxon>
        <taxon>Chytridiomycota incertae sedis</taxon>
        <taxon>Chytridiomycetes</taxon>
        <taxon>Synchytriales</taxon>
        <taxon>Synchytriaceae</taxon>
        <taxon>Synchytrium</taxon>
    </lineage>
</organism>
<feature type="domain" description="Glycosyltransferase 2-like" evidence="3">
    <location>
        <begin position="375"/>
        <end position="593"/>
    </location>
</feature>
<dbReference type="AlphaFoldDB" id="A0A507CDS6"/>
<reference evidence="4 5" key="1">
    <citation type="journal article" date="2019" name="Sci. Rep.">
        <title>Comparative genomics of chytrid fungi reveal insights into the obligate biotrophic and pathogenic lifestyle of Synchytrium endobioticum.</title>
        <authorList>
            <person name="van de Vossenberg B.T.L.H."/>
            <person name="Warris S."/>
            <person name="Nguyen H.D.T."/>
            <person name="van Gent-Pelzer M.P.E."/>
            <person name="Joly D.L."/>
            <person name="van de Geest H.C."/>
            <person name="Bonants P.J.M."/>
            <person name="Smith D.S."/>
            <person name="Levesque C.A."/>
            <person name="van der Lee T.A.J."/>
        </authorList>
    </citation>
    <scope>NUCLEOTIDE SEQUENCE [LARGE SCALE GENOMIC DNA]</scope>
    <source>
        <strain evidence="4 5">JEL517</strain>
    </source>
</reference>
<feature type="region of interest" description="Disordered" evidence="1">
    <location>
        <begin position="89"/>
        <end position="118"/>
    </location>
</feature>
<feature type="transmembrane region" description="Helical" evidence="2">
    <location>
        <begin position="185"/>
        <end position="205"/>
    </location>
</feature>
<evidence type="ECO:0000313" key="4">
    <source>
        <dbReference type="EMBL" id="TPX36196.1"/>
    </source>
</evidence>
<feature type="compositionally biased region" description="Low complexity" evidence="1">
    <location>
        <begin position="100"/>
        <end position="117"/>
    </location>
</feature>
<protein>
    <recommendedName>
        <fullName evidence="3">Glycosyltransferase 2-like domain-containing protein</fullName>
    </recommendedName>
</protein>
<dbReference type="SUPFAM" id="SSF53448">
    <property type="entry name" value="Nucleotide-diphospho-sugar transferases"/>
    <property type="match status" value="1"/>
</dbReference>
<dbReference type="RefSeq" id="XP_031026509.1">
    <property type="nucleotide sequence ID" value="XM_031167421.1"/>
</dbReference>
<evidence type="ECO:0000256" key="1">
    <source>
        <dbReference type="SAM" id="MobiDB-lite"/>
    </source>
</evidence>
<sequence length="694" mass="76086">MAARALSSVLTALGAPPAAPTANGKQQPPPPLFAGSPIVRTRFSVSQLSNFFSSSNSPDDIQVTPTTNTTHGDYNKYHTSAASLYHSNINNSNNKEVMGSSNSSPPASPSSSTSISSAKTVVVENPNDEFFSPTAEKYGMTLPDPMLTDKDASYFINQMTHESDAALTAMAIQPVKPTQRDAYDLVIPIVALGSVTIVFLGPLLFPKAYSVFLVLYFATFFTLSCSHLIKFSKTVSKMYANLSDRRPADIEAAGLNNGLISPSSKFDYCHVFLIPNYNEPLPLLQKTIGRLASHKNARTNYVIVLAMEESEGGNHIKSEALVKEFESRFLQVVVTVHPIGIPGEARGKGSNVNYAARRACQVLIREGIPMRSQIFTVSDSDSAIPELYVINVERELAAAPDPLNLVFCPPIFFSRNAFSVPAAVRVTDIMWSVMVMQNLSNVRGITFPCSTYSLSATLADRVGYWDTDFSAIGEDLHMYLKCFFKTDGEARGVPIYVPINLTNVQTPGFVNNMHARYVQAKRHYFGLADTAYTIREARRLARRASRTSTTYLQGMIDRFLVCFHVLEAHAVPASSGWMMMLAVPLFQALAAGVFVDDKFYSNVYFAAQALGAIAGLPLLLCAFVYEGLHRHVDSTLLGKTQGEGRGLKYLLDYCWLPVSAFLFLTIPSTEASIRRLTAVEEKYVTAEKSGIDDN</sequence>
<dbReference type="Pfam" id="PF13632">
    <property type="entry name" value="Glyco_trans_2_3"/>
    <property type="match status" value="1"/>
</dbReference>
<dbReference type="EMBL" id="QEAO01000005">
    <property type="protein sequence ID" value="TPX36196.1"/>
    <property type="molecule type" value="Genomic_DNA"/>
</dbReference>
<dbReference type="InterPro" id="IPR029044">
    <property type="entry name" value="Nucleotide-diphossugar_trans"/>
</dbReference>